<dbReference type="Pfam" id="PF00355">
    <property type="entry name" value="Rieske"/>
    <property type="match status" value="1"/>
</dbReference>
<keyword evidence="1" id="KW-0001">2Fe-2S</keyword>
<comment type="cofactor">
    <cofactor evidence="5">
        <name>[2Fe-2S] cluster</name>
        <dbReference type="ChEBI" id="CHEBI:190135"/>
    </cofactor>
</comment>
<dbReference type="AlphaFoldDB" id="A0A1Y6ETW5"/>
<dbReference type="PROSITE" id="PS51296">
    <property type="entry name" value="RIESKE"/>
    <property type="match status" value="1"/>
</dbReference>
<organism evidence="8 9">
    <name type="scientific">Altererythrobacter xiamenensis</name>
    <dbReference type="NCBI Taxonomy" id="1316679"/>
    <lineage>
        <taxon>Bacteria</taxon>
        <taxon>Pseudomonadati</taxon>
        <taxon>Pseudomonadota</taxon>
        <taxon>Alphaproteobacteria</taxon>
        <taxon>Sphingomonadales</taxon>
        <taxon>Erythrobacteraceae</taxon>
        <taxon>Altererythrobacter</taxon>
    </lineage>
</organism>
<dbReference type="GO" id="GO:0046872">
    <property type="term" value="F:metal ion binding"/>
    <property type="evidence" value="ECO:0007669"/>
    <property type="project" value="UniProtKB-KW"/>
</dbReference>
<reference evidence="9" key="1">
    <citation type="submission" date="2017-04" db="EMBL/GenBank/DDBJ databases">
        <authorList>
            <person name="Varghese N."/>
            <person name="Submissions S."/>
        </authorList>
    </citation>
    <scope>NUCLEOTIDE SEQUENCE [LARGE SCALE GENOMIC DNA]</scope>
</reference>
<dbReference type="SUPFAM" id="SSF50022">
    <property type="entry name" value="ISP domain"/>
    <property type="match status" value="1"/>
</dbReference>
<evidence type="ECO:0000313" key="8">
    <source>
        <dbReference type="EMBL" id="SMQ63633.1"/>
    </source>
</evidence>
<keyword evidence="9" id="KW-1185">Reference proteome</keyword>
<evidence type="ECO:0000256" key="2">
    <source>
        <dbReference type="ARBA" id="ARBA00022723"/>
    </source>
</evidence>
<accession>A0A1Y6ETW5</accession>
<feature type="domain" description="Rieske" evidence="7">
    <location>
        <begin position="5"/>
        <end position="100"/>
    </location>
</feature>
<dbReference type="GO" id="GO:0051213">
    <property type="term" value="F:dioxygenase activity"/>
    <property type="evidence" value="ECO:0007669"/>
    <property type="project" value="UniProtKB-KW"/>
</dbReference>
<dbReference type="PANTHER" id="PTHR21496">
    <property type="entry name" value="FERREDOXIN-RELATED"/>
    <property type="match status" value="1"/>
</dbReference>
<keyword evidence="2" id="KW-0479">Metal-binding</keyword>
<dbReference type="OrthoDB" id="9800167at2"/>
<dbReference type="GO" id="GO:0051537">
    <property type="term" value="F:2 iron, 2 sulfur cluster binding"/>
    <property type="evidence" value="ECO:0007669"/>
    <property type="project" value="UniProtKB-KW"/>
</dbReference>
<dbReference type="PANTHER" id="PTHR21496:SF0">
    <property type="entry name" value="RIESKE DOMAIN-CONTAINING PROTEIN"/>
    <property type="match status" value="1"/>
</dbReference>
<evidence type="ECO:0000256" key="5">
    <source>
        <dbReference type="ARBA" id="ARBA00034078"/>
    </source>
</evidence>
<dbReference type="EMBL" id="FXWG01000001">
    <property type="protein sequence ID" value="SMQ63633.1"/>
    <property type="molecule type" value="Genomic_DNA"/>
</dbReference>
<dbReference type="InterPro" id="IPR036922">
    <property type="entry name" value="Rieske_2Fe-2S_sf"/>
</dbReference>
<dbReference type="Proteomes" id="UP000194420">
    <property type="component" value="Unassembled WGS sequence"/>
</dbReference>
<proteinExistence type="inferred from homology"/>
<dbReference type="InterPro" id="IPR017941">
    <property type="entry name" value="Rieske_2Fe-2S"/>
</dbReference>
<gene>
    <name evidence="8" type="ORF">SAMN06297468_0882</name>
</gene>
<name>A0A1Y6ETW5_9SPHN</name>
<evidence type="ECO:0000259" key="7">
    <source>
        <dbReference type="PROSITE" id="PS51296"/>
    </source>
</evidence>
<evidence type="ECO:0000313" key="9">
    <source>
        <dbReference type="Proteomes" id="UP000194420"/>
    </source>
</evidence>
<keyword evidence="4" id="KW-0411">Iron-sulfur</keyword>
<dbReference type="Gene3D" id="2.102.10.10">
    <property type="entry name" value="Rieske [2Fe-2S] iron-sulphur domain"/>
    <property type="match status" value="1"/>
</dbReference>
<evidence type="ECO:0000256" key="3">
    <source>
        <dbReference type="ARBA" id="ARBA00023004"/>
    </source>
</evidence>
<dbReference type="RefSeq" id="WP_086436750.1">
    <property type="nucleotide sequence ID" value="NZ_FXWG01000001.1"/>
</dbReference>
<evidence type="ECO:0000256" key="4">
    <source>
        <dbReference type="ARBA" id="ARBA00023014"/>
    </source>
</evidence>
<keyword evidence="8" id="KW-0223">Dioxygenase</keyword>
<comment type="similarity">
    <text evidence="6">Belongs to the bacterial ring-hydroxylating dioxygenase ferredoxin component family.</text>
</comment>
<evidence type="ECO:0000256" key="6">
    <source>
        <dbReference type="ARBA" id="ARBA00038001"/>
    </source>
</evidence>
<evidence type="ECO:0000256" key="1">
    <source>
        <dbReference type="ARBA" id="ARBA00022714"/>
    </source>
</evidence>
<protein>
    <submittedName>
        <fullName evidence="8">Ferredoxin subunit of nitrite reductase or a ring-hydroxylating dioxygenase</fullName>
    </submittedName>
</protein>
<keyword evidence="3" id="KW-0408">Iron</keyword>
<sequence>MTGNWHRICDISEFPEDGKLAASAGGWELLIVQHGDDYFAYNDCCTHQASRLSTGRVRRGTIMCPLHGARFKVETGACIGAGYPALRQFPLRIDGGALTVELPDAPPGPGEKPVGNP</sequence>
<keyword evidence="8" id="KW-0560">Oxidoreductase</keyword>